<gene>
    <name evidence="1" type="ORF">BHC46_02650</name>
</gene>
<comment type="caution">
    <text evidence="1">The sequence shown here is derived from an EMBL/GenBank/DDBJ whole genome shotgun (WGS) entry which is preliminary data.</text>
</comment>
<name>A0A2N9XLF1_9NEIS</name>
<accession>A0A2N9XLF1</accession>
<dbReference type="EMBL" id="MEIP01000011">
    <property type="protein sequence ID" value="PIT49156.1"/>
    <property type="molecule type" value="Genomic_DNA"/>
</dbReference>
<proteinExistence type="predicted"/>
<dbReference type="Proteomes" id="UP000229970">
    <property type="component" value="Unassembled WGS sequence"/>
</dbReference>
<dbReference type="AlphaFoldDB" id="A0A2N9XLF1"/>
<dbReference type="GeneID" id="75157456"/>
<evidence type="ECO:0000313" key="2">
    <source>
        <dbReference type="Proteomes" id="UP000229970"/>
    </source>
</evidence>
<dbReference type="RefSeq" id="WP_093092929.1">
    <property type="nucleotide sequence ID" value="NZ_MEIP01000011.1"/>
</dbReference>
<evidence type="ECO:0000313" key="1">
    <source>
        <dbReference type="EMBL" id="PIT49156.1"/>
    </source>
</evidence>
<protein>
    <submittedName>
        <fullName evidence="1">Uncharacterized protein</fullName>
    </submittedName>
</protein>
<sequence length="140" mass="15098">MARKTKVVTIDSGRDAGKTFQITEMPLLQADRWAQQALFALAKSGIDSPGAIDPSEGMLGMARFALQALGNIDPVIGNELMNELLTCIEIIPSGGVPRELVLNDDGGDIEDLKTLFTLRKEALILHLDFLTDGSSPDMSK</sequence>
<organism evidence="1 2">
    <name type="scientific">Snodgrassella alvi</name>
    <dbReference type="NCBI Taxonomy" id="1196083"/>
    <lineage>
        <taxon>Bacteria</taxon>
        <taxon>Pseudomonadati</taxon>
        <taxon>Pseudomonadota</taxon>
        <taxon>Betaproteobacteria</taxon>
        <taxon>Neisseriales</taxon>
        <taxon>Neisseriaceae</taxon>
        <taxon>Snodgrassella</taxon>
    </lineage>
</organism>
<reference evidence="1 2" key="1">
    <citation type="journal article" date="2017" name="MBio">
        <title>Type VI secretion-mediated competition in the bee gut microbiome.</title>
        <authorList>
            <person name="Steele M.I."/>
            <person name="Kwong W.K."/>
            <person name="Powell J.E."/>
            <person name="Whiteley M."/>
            <person name="Moran N.A."/>
        </authorList>
    </citation>
    <scope>NUCLEOTIDE SEQUENCE [LARGE SCALE GENOMIC DNA]</scope>
    <source>
        <strain evidence="1 2">Ruf1-X</strain>
    </source>
</reference>